<feature type="transmembrane region" description="Helical" evidence="1">
    <location>
        <begin position="18"/>
        <end position="36"/>
    </location>
</feature>
<name>A0ABY2R3S4_9HYPH</name>
<dbReference type="EMBL" id="STGT01000001">
    <property type="protein sequence ID" value="THV17330.1"/>
    <property type="molecule type" value="Genomic_DNA"/>
</dbReference>
<organism evidence="2 3">
    <name type="scientific">Rhizobium rhizophilum</name>
    <dbReference type="NCBI Taxonomy" id="1850373"/>
    <lineage>
        <taxon>Bacteria</taxon>
        <taxon>Pseudomonadati</taxon>
        <taxon>Pseudomonadota</taxon>
        <taxon>Alphaproteobacteria</taxon>
        <taxon>Hyphomicrobiales</taxon>
        <taxon>Rhizobiaceae</taxon>
        <taxon>Rhizobium/Agrobacterium group</taxon>
        <taxon>Rhizobium</taxon>
    </lineage>
</organism>
<protein>
    <recommendedName>
        <fullName evidence="4">GtrA family protein</fullName>
    </recommendedName>
</protein>
<feature type="transmembrane region" description="Helical" evidence="1">
    <location>
        <begin position="112"/>
        <end position="134"/>
    </location>
</feature>
<feature type="transmembrane region" description="Helical" evidence="1">
    <location>
        <begin position="297"/>
        <end position="315"/>
    </location>
</feature>
<feature type="transmembrane region" description="Helical" evidence="1">
    <location>
        <begin position="236"/>
        <end position="256"/>
    </location>
</feature>
<keyword evidence="3" id="KW-1185">Reference proteome</keyword>
<feature type="transmembrane region" description="Helical" evidence="1">
    <location>
        <begin position="268"/>
        <end position="285"/>
    </location>
</feature>
<reference evidence="2 3" key="1">
    <citation type="submission" date="2019-04" db="EMBL/GenBank/DDBJ databases">
        <title>Genome sequence of strain 7209-2.</title>
        <authorList>
            <person name="Gao J."/>
            <person name="Sun J."/>
        </authorList>
    </citation>
    <scope>NUCLEOTIDE SEQUENCE [LARGE SCALE GENOMIC DNA]</scope>
    <source>
        <strain evidence="2 3">7209-2</strain>
    </source>
</reference>
<dbReference type="RefSeq" id="WP_136556937.1">
    <property type="nucleotide sequence ID" value="NZ_STGT01000001.1"/>
</dbReference>
<feature type="transmembrane region" description="Helical" evidence="1">
    <location>
        <begin position="433"/>
        <end position="458"/>
    </location>
</feature>
<keyword evidence="1" id="KW-0812">Transmembrane</keyword>
<feature type="transmembrane region" description="Helical" evidence="1">
    <location>
        <begin position="381"/>
        <end position="398"/>
    </location>
</feature>
<dbReference type="Proteomes" id="UP000309667">
    <property type="component" value="Unassembled WGS sequence"/>
</dbReference>
<feature type="transmembrane region" description="Helical" evidence="1">
    <location>
        <begin position="140"/>
        <end position="160"/>
    </location>
</feature>
<feature type="transmembrane region" description="Helical" evidence="1">
    <location>
        <begin position="354"/>
        <end position="374"/>
    </location>
</feature>
<accession>A0ABY2R3S4</accession>
<sequence>MADITLPGASETSRARPLLLWVLVYGLVTMAVLLLLNLPSMNDYVGADNDDVMRLVQVRDLLAGQSWFDLTQYRLGLDGGTLMHWSRLIDLPIALLIRFFSHMLPMAQAEALALLVWPILLSLPLLAAIATAARRMGDDVTMHVALLLTSVFVVTSNRFLPGAIDHHNVQLVLVATIAAGLLDPARGAVGHALAGLAAALAIAIGAETTPFIAMTCATVGILWALEGAVYARAARAFSLTLLISLSALFFATVPPAQYDVVTCDSLSLGFYAVVGIGAASLFVATQLPGMQDVRLRAAAIGITGLLVGAGAVTIAPQCLQNPLNELDPLLQSLWLSGVVEAQSVLDQLDKEPSAFGAFYAVGFFAICICLFRVVNGDRVRAHAIIVALIAVCFAIALVQVRGAIFANLLAIPPLALLIGELRRKAREKPEQLGAGLVFALAAFLSVPSAWALFGVLAVEGTAGVTNRMKFMAGGPAATSNEAGPTCEAPAGFATLAALPKGTVAAASDFGPEILRFTHHRTLSGPYHRNQGGMLTELHIGLAEPDEATAFLRGSGVDYIVFCPTFAQTRTIAAMKVDGLYAELIAGRVPGYLRPVPIDGPSGLQIYRIQLP</sequence>
<proteinExistence type="predicted"/>
<feature type="transmembrane region" description="Helical" evidence="1">
    <location>
        <begin position="211"/>
        <end position="229"/>
    </location>
</feature>
<comment type="caution">
    <text evidence="2">The sequence shown here is derived from an EMBL/GenBank/DDBJ whole genome shotgun (WGS) entry which is preliminary data.</text>
</comment>
<evidence type="ECO:0000256" key="1">
    <source>
        <dbReference type="SAM" id="Phobius"/>
    </source>
</evidence>
<keyword evidence="1" id="KW-1133">Transmembrane helix</keyword>
<keyword evidence="1" id="KW-0472">Membrane</keyword>
<gene>
    <name evidence="2" type="ORF">E9677_04920</name>
</gene>
<evidence type="ECO:0008006" key="4">
    <source>
        <dbReference type="Google" id="ProtNLM"/>
    </source>
</evidence>
<evidence type="ECO:0000313" key="2">
    <source>
        <dbReference type="EMBL" id="THV17330.1"/>
    </source>
</evidence>
<evidence type="ECO:0000313" key="3">
    <source>
        <dbReference type="Proteomes" id="UP000309667"/>
    </source>
</evidence>